<dbReference type="AlphaFoldDB" id="A0A0K1PIC8"/>
<evidence type="ECO:0000313" key="3">
    <source>
        <dbReference type="Proteomes" id="UP000055590"/>
    </source>
</evidence>
<name>A0A0K1PIC8_9BACT</name>
<organism evidence="2 3">
    <name type="scientific">Vulgatibacter incomptus</name>
    <dbReference type="NCBI Taxonomy" id="1391653"/>
    <lineage>
        <taxon>Bacteria</taxon>
        <taxon>Pseudomonadati</taxon>
        <taxon>Myxococcota</taxon>
        <taxon>Myxococcia</taxon>
        <taxon>Myxococcales</taxon>
        <taxon>Cystobacterineae</taxon>
        <taxon>Vulgatibacteraceae</taxon>
        <taxon>Vulgatibacter</taxon>
    </lineage>
</organism>
<dbReference type="SUPFAM" id="SSF54593">
    <property type="entry name" value="Glyoxalase/Bleomycin resistance protein/Dihydroxybiphenyl dioxygenase"/>
    <property type="match status" value="1"/>
</dbReference>
<dbReference type="KEGG" id="vin:AKJ08_3558"/>
<reference evidence="2 3" key="1">
    <citation type="submission" date="2015-08" db="EMBL/GenBank/DDBJ databases">
        <authorList>
            <person name="Babu N.S."/>
            <person name="Beckwith C.J."/>
            <person name="Beseler K.G."/>
            <person name="Brison A."/>
            <person name="Carone J.V."/>
            <person name="Caskin T.P."/>
            <person name="Diamond M."/>
            <person name="Durham M.E."/>
            <person name="Foxe J.M."/>
            <person name="Go M."/>
            <person name="Henderson B.A."/>
            <person name="Jones I.B."/>
            <person name="McGettigan J.A."/>
            <person name="Micheletti S.J."/>
            <person name="Nasrallah M.E."/>
            <person name="Ortiz D."/>
            <person name="Piller C.R."/>
            <person name="Privatt S.R."/>
            <person name="Schneider S.L."/>
            <person name="Sharp S."/>
            <person name="Smith T.C."/>
            <person name="Stanton J.D."/>
            <person name="Ullery H.E."/>
            <person name="Wilson R.J."/>
            <person name="Serrano M.G."/>
            <person name="Buck G."/>
            <person name="Lee V."/>
            <person name="Wang Y."/>
            <person name="Carvalho R."/>
            <person name="Voegtly L."/>
            <person name="Shi R."/>
            <person name="Duckworth R."/>
            <person name="Johnson A."/>
            <person name="Loviza R."/>
            <person name="Walstead R."/>
            <person name="Shah Z."/>
            <person name="Kiflezghi M."/>
            <person name="Wade K."/>
            <person name="Ball S.L."/>
            <person name="Bradley K.W."/>
            <person name="Asai D.J."/>
            <person name="Bowman C.A."/>
            <person name="Russell D.A."/>
            <person name="Pope W.H."/>
            <person name="Jacobs-Sera D."/>
            <person name="Hendrix R.W."/>
            <person name="Hatfull G.F."/>
        </authorList>
    </citation>
    <scope>NUCLEOTIDE SEQUENCE [LARGE SCALE GENOMIC DNA]</scope>
    <source>
        <strain evidence="2 3">DSM 27710</strain>
    </source>
</reference>
<feature type="domain" description="Glyoxalase/fosfomycin resistance/dioxygenase" evidence="1">
    <location>
        <begin position="33"/>
        <end position="84"/>
    </location>
</feature>
<dbReference type="Proteomes" id="UP000055590">
    <property type="component" value="Chromosome"/>
</dbReference>
<gene>
    <name evidence="2" type="ORF">AKJ08_3558</name>
</gene>
<dbReference type="CDD" id="cd07247">
    <property type="entry name" value="SgaA_N_like"/>
    <property type="match status" value="1"/>
</dbReference>
<proteinExistence type="predicted"/>
<keyword evidence="3" id="KW-1185">Reference proteome</keyword>
<dbReference type="Gene3D" id="3.10.180.10">
    <property type="entry name" value="2,3-Dihydroxybiphenyl 1,2-Dioxygenase, domain 1"/>
    <property type="match status" value="1"/>
</dbReference>
<dbReference type="Pfam" id="PF00903">
    <property type="entry name" value="Glyoxalase"/>
    <property type="match status" value="1"/>
</dbReference>
<dbReference type="STRING" id="1391653.AKJ08_3558"/>
<dbReference type="EMBL" id="CP012332">
    <property type="protein sequence ID" value="AKU93171.1"/>
    <property type="molecule type" value="Genomic_DNA"/>
</dbReference>
<dbReference type="InterPro" id="IPR029068">
    <property type="entry name" value="Glyas_Bleomycin-R_OHBP_Dase"/>
</dbReference>
<evidence type="ECO:0000313" key="2">
    <source>
        <dbReference type="EMBL" id="AKU93171.1"/>
    </source>
</evidence>
<dbReference type="InterPro" id="IPR004360">
    <property type="entry name" value="Glyas_Fos-R_dOase_dom"/>
</dbReference>
<accession>A0A0K1PIC8</accession>
<protein>
    <submittedName>
        <fullName evidence="2">Putative hydroxylase</fullName>
    </submittedName>
</protein>
<evidence type="ECO:0000259" key="1">
    <source>
        <dbReference type="Pfam" id="PF00903"/>
    </source>
</evidence>
<sequence>MDMGAQLGEYFMFGMDPQSSMGGMSNAAETLNVPAHWLHYVLVPDADAAVKKVVDKGGKVLHGPHEVPGGDRIAQCQDPQGGMFAVVSSPAR</sequence>